<dbReference type="InterPro" id="IPR014710">
    <property type="entry name" value="RmlC-like_jellyroll"/>
</dbReference>
<dbReference type="PANTHER" id="PTHR12461">
    <property type="entry name" value="HYPOXIA-INDUCIBLE FACTOR 1 ALPHA INHIBITOR-RELATED"/>
    <property type="match status" value="1"/>
</dbReference>
<dbReference type="Proteomes" id="UP000011083">
    <property type="component" value="Unassembled WGS sequence"/>
</dbReference>
<protein>
    <submittedName>
        <fullName evidence="4">Peptide-aspartate beta-dioxygenase</fullName>
    </submittedName>
</protein>
<evidence type="ECO:0000256" key="1">
    <source>
        <dbReference type="SAM" id="MobiDB-lite"/>
    </source>
</evidence>
<dbReference type="Gene3D" id="2.60.120.10">
    <property type="entry name" value="Jelly Rolls"/>
    <property type="match status" value="1"/>
</dbReference>
<dbReference type="AlphaFoldDB" id="L8GNQ7"/>
<dbReference type="InterPro" id="IPR041667">
    <property type="entry name" value="Cupin_8"/>
</dbReference>
<evidence type="ECO:0000256" key="2">
    <source>
        <dbReference type="SAM" id="Phobius"/>
    </source>
</evidence>
<dbReference type="RefSeq" id="XP_004336527.1">
    <property type="nucleotide sequence ID" value="XM_004336479.1"/>
</dbReference>
<gene>
    <name evidence="4" type="ORF">ACA1_193170</name>
</gene>
<dbReference type="PANTHER" id="PTHR12461:SF105">
    <property type="entry name" value="HYPOXIA-INDUCIBLE FACTOR 1-ALPHA INHIBITOR"/>
    <property type="match status" value="1"/>
</dbReference>
<keyword evidence="4" id="KW-0560">Oxidoreductase</keyword>
<feature type="compositionally biased region" description="Basic and acidic residues" evidence="1">
    <location>
        <begin position="329"/>
        <end position="341"/>
    </location>
</feature>
<dbReference type="GeneID" id="14915127"/>
<feature type="region of interest" description="Disordered" evidence="1">
    <location>
        <begin position="314"/>
        <end position="342"/>
    </location>
</feature>
<accession>L8GNQ7</accession>
<dbReference type="SUPFAM" id="SSF51197">
    <property type="entry name" value="Clavaminate synthase-like"/>
    <property type="match status" value="1"/>
</dbReference>
<dbReference type="VEuPathDB" id="AmoebaDB:ACA1_193170"/>
<organism evidence="4 5">
    <name type="scientific">Acanthamoeba castellanii (strain ATCC 30010 / Neff)</name>
    <dbReference type="NCBI Taxonomy" id="1257118"/>
    <lineage>
        <taxon>Eukaryota</taxon>
        <taxon>Amoebozoa</taxon>
        <taxon>Discosea</taxon>
        <taxon>Longamoebia</taxon>
        <taxon>Centramoebida</taxon>
        <taxon>Acanthamoebidae</taxon>
        <taxon>Acanthamoeba</taxon>
    </lineage>
</organism>
<keyword evidence="5" id="KW-1185">Reference proteome</keyword>
<keyword evidence="2" id="KW-1133">Transmembrane helix</keyword>
<evidence type="ECO:0000259" key="3">
    <source>
        <dbReference type="PROSITE" id="PS51184"/>
    </source>
</evidence>
<keyword evidence="2" id="KW-0472">Membrane</keyword>
<dbReference type="KEGG" id="acan:ACA1_193170"/>
<dbReference type="EMBL" id="KB008052">
    <property type="protein sequence ID" value="ELR14514.1"/>
    <property type="molecule type" value="Genomic_DNA"/>
</dbReference>
<dbReference type="InterPro" id="IPR003347">
    <property type="entry name" value="JmjC_dom"/>
</dbReference>
<keyword evidence="4" id="KW-0223">Dioxygenase</keyword>
<dbReference type="PROSITE" id="PS51184">
    <property type="entry name" value="JMJC"/>
    <property type="match status" value="1"/>
</dbReference>
<feature type="domain" description="JmjC" evidence="3">
    <location>
        <begin position="137"/>
        <end position="310"/>
    </location>
</feature>
<dbReference type="GO" id="GO:0051213">
    <property type="term" value="F:dioxygenase activity"/>
    <property type="evidence" value="ECO:0007669"/>
    <property type="project" value="UniProtKB-KW"/>
</dbReference>
<dbReference type="Pfam" id="PF13621">
    <property type="entry name" value="Cupin_8"/>
    <property type="match status" value="1"/>
</dbReference>
<feature type="transmembrane region" description="Helical" evidence="2">
    <location>
        <begin position="27"/>
        <end position="47"/>
    </location>
</feature>
<evidence type="ECO:0000313" key="5">
    <source>
        <dbReference type="Proteomes" id="UP000011083"/>
    </source>
</evidence>
<name>L8GNQ7_ACACF</name>
<dbReference type="OrthoDB" id="47172at2759"/>
<sequence>MESKRPQVAASLKRNAVAAPPTSRGGWWIGGFLVLALALLAAFIIATSSSTQPSETRLEEQLAEVLTLHWSRDNLSIAAELSRLRTPVLVKGSQVKDWKALQLWTPQYLAKKVSFLKNARNGTEPRFIGVSTKEGLMDVSLLHPAKEAGRNFRLQDIRMKDFLLHDQAKPKSEYHYYSGPMAWWPGELHSHVMPIDFLQVDKELAVASVWMGHEGRWTLYPPETWSLFYLYPHLHPNYHQSQVDSANPDLERFPHFARPNGQQVILEPGDVLYIPPYWFHQVESLDTGISLSVISPSEEELVWNQIQYYPLPFLPNNGDDGDHDDGDDGDHPDNHAIHAGDDDAADWPMFPHRVAAARLYLQHLIGQVIEDRQTAADFVAEAVIERRYAPLAARLEPFADPAVVHTIARHDCFRGELDLTDADGRGAGWEARVADWRRREVEVKKEVRRAAYKQSRLLRDLVSSVSDGVGAIVLANHIEQVANATVGGWHNALAFLRLCFPPSSPVI</sequence>
<reference evidence="4 5" key="1">
    <citation type="journal article" date="2013" name="Genome Biol.">
        <title>Genome of Acanthamoeba castellanii highlights extensive lateral gene transfer and early evolution of tyrosine kinase signaling.</title>
        <authorList>
            <person name="Clarke M."/>
            <person name="Lohan A.J."/>
            <person name="Liu B."/>
            <person name="Lagkouvardos I."/>
            <person name="Roy S."/>
            <person name="Zafar N."/>
            <person name="Bertelli C."/>
            <person name="Schilde C."/>
            <person name="Kianianmomeni A."/>
            <person name="Burglin T.R."/>
            <person name="Frech C."/>
            <person name="Turcotte B."/>
            <person name="Kopec K.O."/>
            <person name="Synnott J.M."/>
            <person name="Choo C."/>
            <person name="Paponov I."/>
            <person name="Finkler A."/>
            <person name="Soon Heng Tan C."/>
            <person name="Hutchins A.P."/>
            <person name="Weinmeier T."/>
            <person name="Rattei T."/>
            <person name="Chu J.S."/>
            <person name="Gimenez G."/>
            <person name="Irimia M."/>
            <person name="Rigden D.J."/>
            <person name="Fitzpatrick D.A."/>
            <person name="Lorenzo-Morales J."/>
            <person name="Bateman A."/>
            <person name="Chiu C.H."/>
            <person name="Tang P."/>
            <person name="Hegemann P."/>
            <person name="Fromm H."/>
            <person name="Raoult D."/>
            <person name="Greub G."/>
            <person name="Miranda-Saavedra D."/>
            <person name="Chen N."/>
            <person name="Nash P."/>
            <person name="Ginger M.L."/>
            <person name="Horn M."/>
            <person name="Schaap P."/>
            <person name="Caler L."/>
            <person name="Loftus B."/>
        </authorList>
    </citation>
    <scope>NUCLEOTIDE SEQUENCE [LARGE SCALE GENOMIC DNA]</scope>
    <source>
        <strain evidence="4 5">Neff</strain>
    </source>
</reference>
<keyword evidence="2" id="KW-0812">Transmembrane</keyword>
<proteinExistence type="predicted"/>
<evidence type="ECO:0000313" key="4">
    <source>
        <dbReference type="EMBL" id="ELR14514.1"/>
    </source>
</evidence>
<feature type="compositionally biased region" description="Acidic residues" evidence="1">
    <location>
        <begin position="319"/>
        <end position="328"/>
    </location>
</feature>